<dbReference type="InterPro" id="IPR026183">
    <property type="entry name" value="Taxilin_fam"/>
</dbReference>
<gene>
    <name evidence="4" type="primary">TXLNB</name>
</gene>
<name>A0A8B9X3V8_BOSMU</name>
<reference evidence="4" key="2">
    <citation type="submission" date="2025-08" db="UniProtKB">
        <authorList>
            <consortium name="Ensembl"/>
        </authorList>
    </citation>
    <scope>IDENTIFICATION</scope>
</reference>
<dbReference type="PANTHER" id="PTHR16127">
    <property type="entry name" value="TAXILIN"/>
    <property type="match status" value="1"/>
</dbReference>
<feature type="compositionally biased region" description="Polar residues" evidence="3">
    <location>
        <begin position="18"/>
        <end position="33"/>
    </location>
</feature>
<reference evidence="4" key="3">
    <citation type="submission" date="2025-09" db="UniProtKB">
        <authorList>
            <consortium name="Ensembl"/>
        </authorList>
    </citation>
    <scope>IDENTIFICATION</scope>
</reference>
<feature type="region of interest" description="Disordered" evidence="3">
    <location>
        <begin position="440"/>
        <end position="471"/>
    </location>
</feature>
<evidence type="ECO:0000313" key="4">
    <source>
        <dbReference type="Ensembl" id="ENSBGRP00000016825.1"/>
    </source>
</evidence>
<proteinExistence type="inferred from homology"/>
<feature type="coiled-coil region" evidence="2">
    <location>
        <begin position="174"/>
        <end position="286"/>
    </location>
</feature>
<evidence type="ECO:0000256" key="2">
    <source>
        <dbReference type="SAM" id="Coils"/>
    </source>
</evidence>
<dbReference type="Pfam" id="PF09728">
    <property type="entry name" value="Taxilin"/>
    <property type="match status" value="1"/>
</dbReference>
<feature type="compositionally biased region" description="Basic and acidic residues" evidence="3">
    <location>
        <begin position="541"/>
        <end position="553"/>
    </location>
</feature>
<comment type="similarity">
    <text evidence="1">Belongs to the taxilin family.</text>
</comment>
<feature type="region of interest" description="Disordered" evidence="3">
    <location>
        <begin position="1"/>
        <end position="137"/>
    </location>
</feature>
<feature type="region of interest" description="Disordered" evidence="3">
    <location>
        <begin position="526"/>
        <end position="646"/>
    </location>
</feature>
<dbReference type="GO" id="GO:0019905">
    <property type="term" value="F:syntaxin binding"/>
    <property type="evidence" value="ECO:0007669"/>
    <property type="project" value="InterPro"/>
</dbReference>
<evidence type="ECO:0000313" key="5">
    <source>
        <dbReference type="Proteomes" id="UP000694520"/>
    </source>
</evidence>
<dbReference type="GeneTree" id="ENSGT00940000157418"/>
<feature type="region of interest" description="Disordered" evidence="3">
    <location>
        <begin position="663"/>
        <end position="713"/>
    </location>
</feature>
<organism evidence="4 5">
    <name type="scientific">Bos mutus grunniens</name>
    <name type="common">Wild yak</name>
    <name type="synonym">Bos grunniens</name>
    <dbReference type="NCBI Taxonomy" id="30521"/>
    <lineage>
        <taxon>Eukaryota</taxon>
        <taxon>Metazoa</taxon>
        <taxon>Chordata</taxon>
        <taxon>Craniata</taxon>
        <taxon>Vertebrata</taxon>
        <taxon>Euteleostomi</taxon>
        <taxon>Mammalia</taxon>
        <taxon>Eutheria</taxon>
        <taxon>Laurasiatheria</taxon>
        <taxon>Artiodactyla</taxon>
        <taxon>Ruminantia</taxon>
        <taxon>Pecora</taxon>
        <taxon>Bovidae</taxon>
        <taxon>Bovinae</taxon>
        <taxon>Bos</taxon>
    </lineage>
</organism>
<feature type="compositionally biased region" description="Acidic residues" evidence="3">
    <location>
        <begin position="98"/>
        <end position="115"/>
    </location>
</feature>
<evidence type="ECO:0000256" key="1">
    <source>
        <dbReference type="ARBA" id="ARBA00009550"/>
    </source>
</evidence>
<reference evidence="4" key="1">
    <citation type="submission" date="2019-05" db="EMBL/GenBank/DDBJ databases">
        <authorList>
            <person name="Zhang S."/>
            <person name="Liu J."/>
        </authorList>
    </citation>
    <scope>NUCLEOTIDE SEQUENCE [LARGE SCALE GENOMIC DNA]</scope>
</reference>
<feature type="compositionally biased region" description="Low complexity" evidence="3">
    <location>
        <begin position="581"/>
        <end position="601"/>
    </location>
</feature>
<dbReference type="Proteomes" id="UP000694520">
    <property type="component" value="Chromosome 10"/>
</dbReference>
<evidence type="ECO:0000256" key="3">
    <source>
        <dbReference type="SAM" id="MobiDB-lite"/>
    </source>
</evidence>
<sequence length="713" mass="79429">MESNQPGQLSGEPPSTPVRDSSALSSQNGLQKQNDLDRSTPLPAPEQAAGIQLERGPHDISEELNRQLEDIINTYGSTAGAAGKEGTTMVKEQPENTDPPDNEDGDCEEAPEEVEREPAATGEPSTAKEPASNKEQKLEKKILKGLGKEANLLMQNLNKLQTPEEKFDFLFKKYAELLDEHRTEQRKLKLLQKKQAQIQKEKDQLQGEHSRAILARSKLESLCRELQRHNKTLKEETLQRAREEEEKRKEITSHFQNTLTDIQAQIEQQSERNMKLCQENTELAEKLKSIIDQYELREEHLDKIFKHRELQQKLVDAKLEQAQEMMKEAEERHKREKEYLTLYSGRFEEFQSTLTKSNEVFATFKQEMDKTTKKMKKLEKDTATWKARFENCNKALLDMIEEKALRAKEYECFVMKIGRLENLCRALQEERNELYKKIREAKMPEKDDQGQHTSDDEPNTSVNEEADAEEANNVHKAVQNLMAAFMIMHCPESTLDVSKEIHPEVDSPPGDCDTALRGLEQAPLSPACHSEIPLPPPNPQAEDKRVSETEPTLRAETGAEAQDDGLPGAAPADQQNRKPEAAASSQAPKAPAKPSLPVVKANEQPWKPEAASGQAQEPTAEASLPVMEVNGQSRKPEAATSGQALEPPAETFLCVMEAKCSAPPPAVGAHLPARESGCEPMTQPPPTAEGLPGGASGGPLLPKVADTNLEGVD</sequence>
<keyword evidence="5" id="KW-1185">Reference proteome</keyword>
<dbReference type="PANTHER" id="PTHR16127:SF10">
    <property type="entry name" value="BETA-TAXILIN"/>
    <property type="match status" value="1"/>
</dbReference>
<protein>
    <submittedName>
        <fullName evidence="4">Taxilin beta</fullName>
    </submittedName>
</protein>
<feature type="coiled-coil region" evidence="2">
    <location>
        <begin position="312"/>
        <end position="388"/>
    </location>
</feature>
<dbReference type="Ensembl" id="ENSBGRT00000019440.1">
    <property type="protein sequence ID" value="ENSBGRP00000016825.1"/>
    <property type="gene ID" value="ENSBGRG00000010570.1"/>
</dbReference>
<keyword evidence="2" id="KW-0175">Coiled coil</keyword>
<feature type="compositionally biased region" description="Basic and acidic residues" evidence="3">
    <location>
        <begin position="55"/>
        <end position="69"/>
    </location>
</feature>
<feature type="compositionally biased region" description="Basic and acidic residues" evidence="3">
    <location>
        <begin position="440"/>
        <end position="455"/>
    </location>
</feature>
<dbReference type="AlphaFoldDB" id="A0A8B9X3V8"/>
<accession>A0A8B9X3V8</accession>